<dbReference type="EMBL" id="JAENGZ010002608">
    <property type="protein sequence ID" value="KAG6943309.1"/>
    <property type="molecule type" value="Genomic_DNA"/>
</dbReference>
<accession>A0A8T1TKP9</accession>
<dbReference type="VEuPathDB" id="FungiDB:PC110_g9425"/>
<organism evidence="1 2">
    <name type="scientific">Phytophthora cactorum</name>
    <dbReference type="NCBI Taxonomy" id="29920"/>
    <lineage>
        <taxon>Eukaryota</taxon>
        <taxon>Sar</taxon>
        <taxon>Stramenopiles</taxon>
        <taxon>Oomycota</taxon>
        <taxon>Peronosporomycetes</taxon>
        <taxon>Peronosporales</taxon>
        <taxon>Peronosporaceae</taxon>
        <taxon>Phytophthora</taxon>
    </lineage>
</organism>
<dbReference type="AlphaFoldDB" id="A0A8T1TKP9"/>
<gene>
    <name evidence="1" type="ORF">JG687_00018548</name>
</gene>
<evidence type="ECO:0000313" key="2">
    <source>
        <dbReference type="Proteomes" id="UP000688947"/>
    </source>
</evidence>
<dbReference type="Proteomes" id="UP000688947">
    <property type="component" value="Unassembled WGS sequence"/>
</dbReference>
<feature type="non-terminal residue" evidence="1">
    <location>
        <position position="1"/>
    </location>
</feature>
<evidence type="ECO:0000313" key="1">
    <source>
        <dbReference type="EMBL" id="KAG6943309.1"/>
    </source>
</evidence>
<sequence length="191" mass="21635">CVSTFSQRTTKRRTNCAAQKAIGADITQIEVAVVELAEDEVDKPVVEATTPSSSTTDIVSEPTTADSIEEIYGEHCIQRIKSVGKYDQPKLGDSRVLSPSGWIKSKMHVVGDSIDYKHSDDVTPDFRKDGYTYLLQYQFDELDESQILDNFFFKSSEDRESFEQANIECGVKYFLATKSYDERLYHLCMVI</sequence>
<comment type="caution">
    <text evidence="1">The sequence shown here is derived from an EMBL/GenBank/DDBJ whole genome shotgun (WGS) entry which is preliminary data.</text>
</comment>
<proteinExistence type="predicted"/>
<reference evidence="1" key="1">
    <citation type="submission" date="2021-01" db="EMBL/GenBank/DDBJ databases">
        <title>Phytophthora aleatoria, a newly-described species from Pinus radiata is distinct from Phytophthora cactorum isolates based on comparative genomics.</title>
        <authorList>
            <person name="Mcdougal R."/>
            <person name="Panda P."/>
            <person name="Williams N."/>
            <person name="Studholme D.J."/>
        </authorList>
    </citation>
    <scope>NUCLEOTIDE SEQUENCE</scope>
    <source>
        <strain evidence="1">NZFS 3830</strain>
    </source>
</reference>
<name>A0A8T1TKP9_9STRA</name>
<dbReference type="OrthoDB" id="96431at2759"/>
<protein>
    <submittedName>
        <fullName evidence="1">Uncharacterized protein</fullName>
    </submittedName>
</protein>